<reference evidence="7" key="1">
    <citation type="submission" date="2022-07" db="EMBL/GenBank/DDBJ databases">
        <title>Phylogenomic reconstructions and comparative analyses of Kickxellomycotina fungi.</title>
        <authorList>
            <person name="Reynolds N.K."/>
            <person name="Stajich J.E."/>
            <person name="Barry K."/>
            <person name="Grigoriev I.V."/>
            <person name="Crous P."/>
            <person name="Smith M.E."/>
        </authorList>
    </citation>
    <scope>NUCLEOTIDE SEQUENCE</scope>
    <source>
        <strain evidence="7">NBRC 32514</strain>
    </source>
</reference>
<feature type="compositionally biased region" description="Low complexity" evidence="5">
    <location>
        <begin position="240"/>
        <end position="275"/>
    </location>
</feature>
<name>A0A9W7XY11_9FUNG</name>
<keyword evidence="4 6" id="KW-0472">Membrane</keyword>
<feature type="compositionally biased region" description="Basic and acidic residues" evidence="5">
    <location>
        <begin position="368"/>
        <end position="386"/>
    </location>
</feature>
<feature type="transmembrane region" description="Helical" evidence="6">
    <location>
        <begin position="205"/>
        <end position="229"/>
    </location>
</feature>
<feature type="region of interest" description="Disordered" evidence="5">
    <location>
        <begin position="336"/>
        <end position="466"/>
    </location>
</feature>
<gene>
    <name evidence="7" type="ORF">LPJ53_004904</name>
</gene>
<keyword evidence="2 6" id="KW-0812">Transmembrane</keyword>
<comment type="caution">
    <text evidence="7">The sequence shown here is derived from an EMBL/GenBank/DDBJ whole genome shotgun (WGS) entry which is preliminary data.</text>
</comment>
<feature type="compositionally biased region" description="Basic and acidic residues" evidence="5">
    <location>
        <begin position="394"/>
        <end position="404"/>
    </location>
</feature>
<evidence type="ECO:0008006" key="9">
    <source>
        <dbReference type="Google" id="ProtNLM"/>
    </source>
</evidence>
<evidence type="ECO:0000313" key="8">
    <source>
        <dbReference type="Proteomes" id="UP001149813"/>
    </source>
</evidence>
<proteinExistence type="predicted"/>
<feature type="compositionally biased region" description="Basic and acidic residues" evidence="5">
    <location>
        <begin position="455"/>
        <end position="466"/>
    </location>
</feature>
<feature type="region of interest" description="Disordered" evidence="5">
    <location>
        <begin position="240"/>
        <end position="314"/>
    </location>
</feature>
<dbReference type="EMBL" id="JANBOJ010000255">
    <property type="protein sequence ID" value="KAJ1720467.1"/>
    <property type="molecule type" value="Genomic_DNA"/>
</dbReference>
<keyword evidence="3 6" id="KW-1133">Transmembrane helix</keyword>
<dbReference type="PANTHER" id="PTHR15549:SF26">
    <property type="entry name" value="AXIAL BUDDING PATTERN PROTEIN 2-RELATED"/>
    <property type="match status" value="1"/>
</dbReference>
<organism evidence="7 8">
    <name type="scientific">Coemansia erecta</name>
    <dbReference type="NCBI Taxonomy" id="147472"/>
    <lineage>
        <taxon>Eukaryota</taxon>
        <taxon>Fungi</taxon>
        <taxon>Fungi incertae sedis</taxon>
        <taxon>Zoopagomycota</taxon>
        <taxon>Kickxellomycotina</taxon>
        <taxon>Kickxellomycetes</taxon>
        <taxon>Kickxellales</taxon>
        <taxon>Kickxellaceae</taxon>
        <taxon>Coemansia</taxon>
    </lineage>
</organism>
<evidence type="ECO:0000256" key="3">
    <source>
        <dbReference type="ARBA" id="ARBA00022989"/>
    </source>
</evidence>
<dbReference type="PANTHER" id="PTHR15549">
    <property type="entry name" value="PAIRED IMMUNOGLOBULIN-LIKE TYPE 2 RECEPTOR"/>
    <property type="match status" value="1"/>
</dbReference>
<evidence type="ECO:0000256" key="6">
    <source>
        <dbReference type="SAM" id="Phobius"/>
    </source>
</evidence>
<feature type="region of interest" description="Disordered" evidence="5">
    <location>
        <begin position="141"/>
        <end position="170"/>
    </location>
</feature>
<dbReference type="InterPro" id="IPR051694">
    <property type="entry name" value="Immunoregulatory_rcpt-like"/>
</dbReference>
<dbReference type="AlphaFoldDB" id="A0A9W7XY11"/>
<protein>
    <recommendedName>
        <fullName evidence="9">Mid2 domain-containing protein</fullName>
    </recommendedName>
</protein>
<dbReference type="GO" id="GO:0016020">
    <property type="term" value="C:membrane"/>
    <property type="evidence" value="ECO:0007669"/>
    <property type="project" value="UniProtKB-SubCell"/>
</dbReference>
<evidence type="ECO:0000256" key="5">
    <source>
        <dbReference type="SAM" id="MobiDB-lite"/>
    </source>
</evidence>
<feature type="compositionally biased region" description="Basic and acidic residues" evidence="5">
    <location>
        <begin position="415"/>
        <end position="431"/>
    </location>
</feature>
<keyword evidence="8" id="KW-1185">Reference proteome</keyword>
<dbReference type="GO" id="GO:0071944">
    <property type="term" value="C:cell periphery"/>
    <property type="evidence" value="ECO:0007669"/>
    <property type="project" value="UniProtKB-ARBA"/>
</dbReference>
<accession>A0A9W7XY11</accession>
<evidence type="ECO:0000256" key="4">
    <source>
        <dbReference type="ARBA" id="ARBA00023136"/>
    </source>
</evidence>
<comment type="subcellular location">
    <subcellularLocation>
        <location evidence="1">Membrane</location>
        <topology evidence="1">Single-pass membrane protein</topology>
    </subcellularLocation>
</comment>
<sequence>MATSTTVADCSAQRYCTQTGVALGYQNQLVVHWNNQYPPLNPESLVTVSVYSSYDLSTPIYQQTGIDNTNGAVTLKPDAAWFARYTGNDDATGEDQQIYFAAYLQGNDPPAVSDMLSLQLTATPQQYREIQQILHPELFATTSTSSSPSSTPSSSSTSPETATTQTSLSSSAAAASASTATATVTHTSTPTVADAHARSGLSAGAIAGIAVGGAIGLLLLLLIVLFPLYRRRQRQRRMLSKSAEMAAASSPSPDTPPTGEAAALAATGAAALAAAGEKHPRTSSPTDTPLLVGGKPNNSFTSHDGSLADSHMSPSTVYQPLSLESPRILMNMPSSTRSASAIAGRPDGDHGPPPPLVGRSPDPILSSDDARQIGDIFRDALRKPPASEEDASEDPSRDTMLLRDLDDELGEEEDPGWRERVASERMQRELEQEASVIRSVAMRAHGSDYSSSRPETSRSETSRNLP</sequence>
<feature type="compositionally biased region" description="Acidic residues" evidence="5">
    <location>
        <begin position="405"/>
        <end position="414"/>
    </location>
</feature>
<dbReference type="OrthoDB" id="5592858at2759"/>
<evidence type="ECO:0000256" key="1">
    <source>
        <dbReference type="ARBA" id="ARBA00004167"/>
    </source>
</evidence>
<dbReference type="Proteomes" id="UP001149813">
    <property type="component" value="Unassembled WGS sequence"/>
</dbReference>
<evidence type="ECO:0000256" key="2">
    <source>
        <dbReference type="ARBA" id="ARBA00022692"/>
    </source>
</evidence>
<evidence type="ECO:0000313" key="7">
    <source>
        <dbReference type="EMBL" id="KAJ1720467.1"/>
    </source>
</evidence>